<comment type="subcellular location">
    <subcellularLocation>
        <location evidence="1">Cell membrane</location>
        <topology evidence="1">Multi-pass membrane protein</topology>
    </subcellularLocation>
</comment>
<feature type="transmembrane region" description="Helical" evidence="21">
    <location>
        <begin position="185"/>
        <end position="205"/>
    </location>
</feature>
<dbReference type="GO" id="GO:0005886">
    <property type="term" value="C:plasma membrane"/>
    <property type="evidence" value="ECO:0007669"/>
    <property type="project" value="UniProtKB-SubCell"/>
</dbReference>
<dbReference type="AlphaFoldDB" id="A0A932YVN2"/>
<evidence type="ECO:0000256" key="21">
    <source>
        <dbReference type="SAM" id="Phobius"/>
    </source>
</evidence>
<feature type="transmembrane region" description="Helical" evidence="21">
    <location>
        <begin position="42"/>
        <end position="59"/>
    </location>
</feature>
<feature type="transmembrane region" description="Helical" evidence="21">
    <location>
        <begin position="299"/>
        <end position="324"/>
    </location>
</feature>
<keyword evidence="10 21" id="KW-1133">Transmembrane helix</keyword>
<evidence type="ECO:0000256" key="19">
    <source>
        <dbReference type="ARBA" id="ARBA00044770"/>
    </source>
</evidence>
<feature type="transmembrane region" description="Helical" evidence="21">
    <location>
        <begin position="262"/>
        <end position="287"/>
    </location>
</feature>
<comment type="catalytic activity">
    <reaction evidence="20">
        <text>[GlcNAc-(1-&gt;4)-Mur2Ac(oyl-L-Ala-gamma-D-Glu-L-Lys-D-Ala-D-Ala)](n)-di-trans,octa-cis-undecaprenyl diphosphate + beta-D-GlcNAc-(1-&gt;4)-Mur2Ac(oyl-L-Ala-gamma-D-Glu-L-Lys-D-Ala-D-Ala)-di-trans,octa-cis-undecaprenyl diphosphate = [GlcNAc-(1-&gt;4)-Mur2Ac(oyl-L-Ala-gamma-D-Glu-L-Lys-D-Ala-D-Ala)](n+1)-di-trans,octa-cis-undecaprenyl diphosphate + di-trans,octa-cis-undecaprenyl diphosphate + H(+)</text>
        <dbReference type="Rhea" id="RHEA:23708"/>
        <dbReference type="Rhea" id="RHEA-COMP:9602"/>
        <dbReference type="Rhea" id="RHEA-COMP:9603"/>
        <dbReference type="ChEBI" id="CHEBI:15378"/>
        <dbReference type="ChEBI" id="CHEBI:58405"/>
        <dbReference type="ChEBI" id="CHEBI:60033"/>
        <dbReference type="ChEBI" id="CHEBI:78435"/>
        <dbReference type="EC" id="2.4.99.28"/>
    </reaction>
</comment>
<evidence type="ECO:0000256" key="8">
    <source>
        <dbReference type="ARBA" id="ARBA00022960"/>
    </source>
</evidence>
<dbReference type="GO" id="GO:0008360">
    <property type="term" value="P:regulation of cell shape"/>
    <property type="evidence" value="ECO:0007669"/>
    <property type="project" value="UniProtKB-KW"/>
</dbReference>
<keyword evidence="5" id="KW-0328">Glycosyltransferase</keyword>
<evidence type="ECO:0000313" key="23">
    <source>
        <dbReference type="Proteomes" id="UP000704960"/>
    </source>
</evidence>
<evidence type="ECO:0000256" key="15">
    <source>
        <dbReference type="ARBA" id="ARBA00033270"/>
    </source>
</evidence>
<keyword evidence="8" id="KW-0133">Cell shape</keyword>
<dbReference type="GO" id="GO:0051301">
    <property type="term" value="P:cell division"/>
    <property type="evidence" value="ECO:0007669"/>
    <property type="project" value="UniProtKB-KW"/>
</dbReference>
<evidence type="ECO:0000256" key="7">
    <source>
        <dbReference type="ARBA" id="ARBA00022692"/>
    </source>
</evidence>
<comment type="similarity">
    <text evidence="16">Belongs to the SEDS family. FtsW subfamily.</text>
</comment>
<dbReference type="GO" id="GO:0008955">
    <property type="term" value="F:peptidoglycan glycosyltransferase activity"/>
    <property type="evidence" value="ECO:0007669"/>
    <property type="project" value="UniProtKB-EC"/>
</dbReference>
<evidence type="ECO:0000256" key="13">
    <source>
        <dbReference type="ARBA" id="ARBA00023316"/>
    </source>
</evidence>
<dbReference type="GO" id="GO:0009252">
    <property type="term" value="P:peptidoglycan biosynthetic process"/>
    <property type="evidence" value="ECO:0007669"/>
    <property type="project" value="UniProtKB-KW"/>
</dbReference>
<dbReference type="PANTHER" id="PTHR30474:SF2">
    <property type="entry name" value="PEPTIDOGLYCAN GLYCOSYLTRANSFERASE FTSW-RELATED"/>
    <property type="match status" value="1"/>
</dbReference>
<dbReference type="NCBIfam" id="TIGR02614">
    <property type="entry name" value="ftsW"/>
    <property type="match status" value="1"/>
</dbReference>
<dbReference type="EMBL" id="JACQMJ010000007">
    <property type="protein sequence ID" value="MBI4132287.1"/>
    <property type="molecule type" value="Genomic_DNA"/>
</dbReference>
<dbReference type="PROSITE" id="PS00428">
    <property type="entry name" value="FTSW_RODA_SPOVE"/>
    <property type="match status" value="1"/>
</dbReference>
<evidence type="ECO:0000256" key="16">
    <source>
        <dbReference type="ARBA" id="ARBA00038053"/>
    </source>
</evidence>
<feature type="transmembrane region" description="Helical" evidence="21">
    <location>
        <begin position="71"/>
        <end position="92"/>
    </location>
</feature>
<keyword evidence="13" id="KW-0961">Cell wall biogenesis/degradation</keyword>
<keyword evidence="9" id="KW-0573">Peptidoglycan synthesis</keyword>
<dbReference type="GO" id="GO:0071555">
    <property type="term" value="P:cell wall organization"/>
    <property type="evidence" value="ECO:0007669"/>
    <property type="project" value="UniProtKB-KW"/>
</dbReference>
<keyword evidence="12" id="KW-0131">Cell cycle</keyword>
<gene>
    <name evidence="22" type="primary">ftsW</name>
    <name evidence="22" type="ORF">HY474_01510</name>
</gene>
<keyword evidence="11 21" id="KW-0472">Membrane</keyword>
<evidence type="ECO:0000256" key="2">
    <source>
        <dbReference type="ARBA" id="ARBA00004752"/>
    </source>
</evidence>
<evidence type="ECO:0000256" key="14">
    <source>
        <dbReference type="ARBA" id="ARBA00032370"/>
    </source>
</evidence>
<accession>A0A932YVN2</accession>
<comment type="pathway">
    <text evidence="2">Cell wall biogenesis; peptidoglycan biosynthesis.</text>
</comment>
<dbReference type="GO" id="GO:0032153">
    <property type="term" value="C:cell division site"/>
    <property type="evidence" value="ECO:0007669"/>
    <property type="project" value="TreeGrafter"/>
</dbReference>
<evidence type="ECO:0000256" key="12">
    <source>
        <dbReference type="ARBA" id="ARBA00023306"/>
    </source>
</evidence>
<reference evidence="22" key="1">
    <citation type="submission" date="2020-07" db="EMBL/GenBank/DDBJ databases">
        <title>Huge and variable diversity of episymbiotic CPR bacteria and DPANN archaea in groundwater ecosystems.</title>
        <authorList>
            <person name="He C.Y."/>
            <person name="Keren R."/>
            <person name="Whittaker M."/>
            <person name="Farag I.F."/>
            <person name="Doudna J."/>
            <person name="Cate J.H.D."/>
            <person name="Banfield J.F."/>
        </authorList>
    </citation>
    <scope>NUCLEOTIDE SEQUENCE</scope>
    <source>
        <strain evidence="22">NC_groundwater_1226_Ag_S-0.1um_59_124</strain>
    </source>
</reference>
<name>A0A932YVN2_9BACT</name>
<dbReference type="InterPro" id="IPR013437">
    <property type="entry name" value="FtsW"/>
</dbReference>
<feature type="transmembrane region" description="Helical" evidence="21">
    <location>
        <begin position="136"/>
        <end position="155"/>
    </location>
</feature>
<keyword evidence="3" id="KW-1003">Cell membrane</keyword>
<comment type="caution">
    <text evidence="22">The sequence shown here is derived from an EMBL/GenBank/DDBJ whole genome shotgun (WGS) entry which is preliminary data.</text>
</comment>
<dbReference type="GO" id="GO:0015648">
    <property type="term" value="F:lipid-linked peptidoglycan transporter activity"/>
    <property type="evidence" value="ECO:0007669"/>
    <property type="project" value="TreeGrafter"/>
</dbReference>
<evidence type="ECO:0000256" key="1">
    <source>
        <dbReference type="ARBA" id="ARBA00004651"/>
    </source>
</evidence>
<evidence type="ECO:0000256" key="18">
    <source>
        <dbReference type="ARBA" id="ARBA00041418"/>
    </source>
</evidence>
<evidence type="ECO:0000256" key="17">
    <source>
        <dbReference type="ARBA" id="ARBA00041185"/>
    </source>
</evidence>
<feature type="transmembrane region" description="Helical" evidence="21">
    <location>
        <begin position="336"/>
        <end position="357"/>
    </location>
</feature>
<evidence type="ECO:0000256" key="5">
    <source>
        <dbReference type="ARBA" id="ARBA00022676"/>
    </source>
</evidence>
<evidence type="ECO:0000313" key="22">
    <source>
        <dbReference type="EMBL" id="MBI4132287.1"/>
    </source>
</evidence>
<evidence type="ECO:0000256" key="6">
    <source>
        <dbReference type="ARBA" id="ARBA00022679"/>
    </source>
</evidence>
<feature type="transmembrane region" description="Helical" evidence="21">
    <location>
        <begin position="161"/>
        <end position="178"/>
    </location>
</feature>
<evidence type="ECO:0000256" key="3">
    <source>
        <dbReference type="ARBA" id="ARBA00022475"/>
    </source>
</evidence>
<dbReference type="PANTHER" id="PTHR30474">
    <property type="entry name" value="CELL CYCLE PROTEIN"/>
    <property type="match status" value="1"/>
</dbReference>
<dbReference type="Proteomes" id="UP000704960">
    <property type="component" value="Unassembled WGS sequence"/>
</dbReference>
<dbReference type="EC" id="2.4.99.28" evidence="19"/>
<protein>
    <recommendedName>
        <fullName evidence="17">Probable peptidoglycan glycosyltransferase FtsW</fullName>
        <ecNumber evidence="19">2.4.99.28</ecNumber>
    </recommendedName>
    <alternativeName>
        <fullName evidence="18">Cell division protein FtsW</fullName>
    </alternativeName>
    <alternativeName>
        <fullName evidence="15">Cell wall polymerase</fullName>
    </alternativeName>
    <alternativeName>
        <fullName evidence="14">Peptidoglycan polymerase</fullName>
    </alternativeName>
</protein>
<evidence type="ECO:0000256" key="9">
    <source>
        <dbReference type="ARBA" id="ARBA00022984"/>
    </source>
</evidence>
<dbReference type="Pfam" id="PF01098">
    <property type="entry name" value="FTSW_RODA_SPOVE"/>
    <property type="match status" value="1"/>
</dbReference>
<feature type="transmembrane region" description="Helical" evidence="21">
    <location>
        <begin position="104"/>
        <end position="124"/>
    </location>
</feature>
<organism evidence="22 23">
    <name type="scientific">Candidatus Sungiibacteriota bacterium</name>
    <dbReference type="NCBI Taxonomy" id="2750080"/>
    <lineage>
        <taxon>Bacteria</taxon>
        <taxon>Candidatus Sungiibacteriota</taxon>
    </lineage>
</organism>
<keyword evidence="7 21" id="KW-0812">Transmembrane</keyword>
<keyword evidence="6" id="KW-0808">Transferase</keyword>
<keyword evidence="4" id="KW-0132">Cell division</keyword>
<evidence type="ECO:0000256" key="20">
    <source>
        <dbReference type="ARBA" id="ARBA00049902"/>
    </source>
</evidence>
<evidence type="ECO:0000256" key="11">
    <source>
        <dbReference type="ARBA" id="ARBA00023136"/>
    </source>
</evidence>
<evidence type="ECO:0000256" key="4">
    <source>
        <dbReference type="ARBA" id="ARBA00022618"/>
    </source>
</evidence>
<proteinExistence type="inferred from homology"/>
<dbReference type="InterPro" id="IPR001182">
    <property type="entry name" value="FtsW/RodA"/>
</dbReference>
<sequence>MRRRVDYPLLAITLALTVAGLLILSSASVVISQKNFGTPYYYVLRHGIAALAGLGALFVCQAIPYKLWRKFSLPLLGLSMFLVAAVFIPALGLEFGGARRWLDIGPLSIQPSEILKVSLILYLASWLDRRKTRPKGFATAFVPFLLIISIVGALLVLQPDIGTLIVTAGAAAILYFLGGGRASQLASLAALAVVALAAIVSVAPYRVARLLVFLKPDLDPQGIGYHISQALIAIGSGGFWGRGFGQSIQKFNYLPEPIGDSVFAIIVEEFGFLGGIALACAFLIFFLRAMAVARRAPDFFGKLLVAGIASLIALQAFINMAAITGLMPLTGIPLPFISYGGTALVATLGVVGIMLNVSKHT</sequence>
<evidence type="ECO:0000256" key="10">
    <source>
        <dbReference type="ARBA" id="ARBA00022989"/>
    </source>
</evidence>
<dbReference type="InterPro" id="IPR018365">
    <property type="entry name" value="Cell_cycle_FtsW-rel_CS"/>
</dbReference>